<dbReference type="Proteomes" id="UP000030750">
    <property type="component" value="Unassembled WGS sequence"/>
</dbReference>
<dbReference type="VEuPathDB" id="ToxoDB:EBH_0083670"/>
<reference evidence="4" key="2">
    <citation type="submission" date="2013-10" db="EMBL/GenBank/DDBJ databases">
        <authorList>
            <person name="Aslett M."/>
        </authorList>
    </citation>
    <scope>NUCLEOTIDE SEQUENCE [LARGE SCALE GENOMIC DNA]</scope>
    <source>
        <strain evidence="4">Houghton</strain>
    </source>
</reference>
<keyword evidence="2" id="KW-1133">Transmembrane helix</keyword>
<evidence type="ECO:0000256" key="1">
    <source>
        <dbReference type="SAM" id="MobiDB-lite"/>
    </source>
</evidence>
<evidence type="ECO:0000256" key="3">
    <source>
        <dbReference type="SAM" id="SignalP"/>
    </source>
</evidence>
<keyword evidence="2" id="KW-0812">Transmembrane</keyword>
<accession>U6LGM4</accession>
<dbReference type="EMBL" id="HG711722">
    <property type="protein sequence ID" value="CDJ49527.1"/>
    <property type="molecule type" value="Genomic_DNA"/>
</dbReference>
<reference evidence="4" key="1">
    <citation type="submission" date="2013-10" db="EMBL/GenBank/DDBJ databases">
        <title>Genomic analysis of the causative agents of coccidiosis in chickens.</title>
        <authorList>
            <person name="Reid A.J."/>
            <person name="Blake D."/>
            <person name="Billington K."/>
            <person name="Browne H."/>
            <person name="Dunn M."/>
            <person name="Hung S."/>
            <person name="Kawahara F."/>
            <person name="Miranda-Saavedra D."/>
            <person name="Mourier T."/>
            <person name="Nagra H."/>
            <person name="Otto T.D."/>
            <person name="Rawlings N."/>
            <person name="Sanchez A."/>
            <person name="Sanders M."/>
            <person name="Subramaniam C."/>
            <person name="Tay Y."/>
            <person name="Dear P."/>
            <person name="Doerig C."/>
            <person name="Gruber A."/>
            <person name="Parkinson J."/>
            <person name="Shirley M."/>
            <person name="Wan K.L."/>
            <person name="Berriman M."/>
            <person name="Tomley F."/>
            <person name="Pain A."/>
        </authorList>
    </citation>
    <scope>NUCLEOTIDE SEQUENCE [LARGE SCALE GENOMIC DNA]</scope>
    <source>
        <strain evidence="4">Houghton</strain>
    </source>
</reference>
<feature type="signal peptide" evidence="3">
    <location>
        <begin position="1"/>
        <end position="33"/>
    </location>
</feature>
<protein>
    <recommendedName>
        <fullName evidence="6">Transmembrane protein</fullName>
    </recommendedName>
</protein>
<sequence>MGAAHHCRINNGTLTFGLARLLRCTAMFAAAAAEALVTTAADTAKVPSSQTAAVSTVTPHGESIGIDPFTSLNLVVGHSLASFESSVISRGTAQQQKPQRFAITVALVMAACLGVAFAVLHCARKAGLPRFFGSSDKRALSNADLEEQRTGACVDDEKEERKEEAGDAGSSHEGGSTDGTGESKALQALDELRCVLTLGLEAIPPR</sequence>
<feature type="chain" id="PRO_5004672524" description="Transmembrane protein" evidence="3">
    <location>
        <begin position="34"/>
        <end position="206"/>
    </location>
</feature>
<evidence type="ECO:0000313" key="4">
    <source>
        <dbReference type="EMBL" id="CDJ49527.1"/>
    </source>
</evidence>
<name>U6LGM4_9EIME</name>
<evidence type="ECO:0008006" key="6">
    <source>
        <dbReference type="Google" id="ProtNLM"/>
    </source>
</evidence>
<proteinExistence type="predicted"/>
<keyword evidence="5" id="KW-1185">Reference proteome</keyword>
<organism evidence="4 5">
    <name type="scientific">Eimeria brunetti</name>
    <dbReference type="NCBI Taxonomy" id="51314"/>
    <lineage>
        <taxon>Eukaryota</taxon>
        <taxon>Sar</taxon>
        <taxon>Alveolata</taxon>
        <taxon>Apicomplexa</taxon>
        <taxon>Conoidasida</taxon>
        <taxon>Coccidia</taxon>
        <taxon>Eucoccidiorida</taxon>
        <taxon>Eimeriorina</taxon>
        <taxon>Eimeriidae</taxon>
        <taxon>Eimeria</taxon>
    </lineage>
</organism>
<keyword evidence="2" id="KW-0472">Membrane</keyword>
<evidence type="ECO:0000256" key="2">
    <source>
        <dbReference type="SAM" id="Phobius"/>
    </source>
</evidence>
<evidence type="ECO:0000313" key="5">
    <source>
        <dbReference type="Proteomes" id="UP000030750"/>
    </source>
</evidence>
<feature type="region of interest" description="Disordered" evidence="1">
    <location>
        <begin position="143"/>
        <end position="183"/>
    </location>
</feature>
<gene>
    <name evidence="4" type="ORF">EBH_0083670</name>
</gene>
<feature type="transmembrane region" description="Helical" evidence="2">
    <location>
        <begin position="101"/>
        <end position="120"/>
    </location>
</feature>
<dbReference type="AlphaFoldDB" id="U6LGM4"/>
<keyword evidence="3" id="KW-0732">Signal</keyword>